<evidence type="ECO:0000256" key="2">
    <source>
        <dbReference type="ARBA" id="ARBA00004798"/>
    </source>
</evidence>
<dbReference type="SUPFAM" id="SSF53649">
    <property type="entry name" value="Alkaline phosphatase-like"/>
    <property type="match status" value="1"/>
</dbReference>
<dbReference type="CDD" id="cd16010">
    <property type="entry name" value="iPGM"/>
    <property type="match status" value="1"/>
</dbReference>
<comment type="subunit">
    <text evidence="8">Monomer.</text>
</comment>
<feature type="binding site" evidence="8 11">
    <location>
        <begin position="259"/>
        <end position="262"/>
    </location>
    <ligand>
        <name>substrate</name>
    </ligand>
</feature>
<comment type="caution">
    <text evidence="15">The sequence shown here is derived from an EMBL/GenBank/DDBJ whole genome shotgun (WGS) entry which is preliminary data.</text>
</comment>
<keyword evidence="5 8" id="KW-0324">Glycolysis</keyword>
<evidence type="ECO:0000256" key="4">
    <source>
        <dbReference type="ARBA" id="ARBA00022723"/>
    </source>
</evidence>
<evidence type="ECO:0000256" key="7">
    <source>
        <dbReference type="ARBA" id="ARBA00023235"/>
    </source>
</evidence>
<reference evidence="15 16" key="1">
    <citation type="submission" date="2018-10" db="EMBL/GenBank/DDBJ databases">
        <title>Thermophilic Lithotrophy and Phototrophy in an Intertidal, Iron-rich, Geothermal Spring.</title>
        <authorList>
            <person name="Ward L.M."/>
            <person name="Idei A."/>
            <person name="Nakagawa M."/>
            <person name="Ueno Y."/>
            <person name="Fischer W."/>
            <person name="Mcglynn S.E."/>
        </authorList>
    </citation>
    <scope>NUCLEOTIDE SEQUENCE [LARGE SCALE GENOMIC DNA]</scope>
    <source>
        <strain evidence="15">J137</strain>
    </source>
</reference>
<feature type="binding site" evidence="8 11">
    <location>
        <begin position="154"/>
        <end position="155"/>
    </location>
    <ligand>
        <name>substrate</name>
    </ligand>
</feature>
<dbReference type="InterPro" id="IPR011258">
    <property type="entry name" value="BPG-indep_PGM_N"/>
</dbReference>
<evidence type="ECO:0000259" key="13">
    <source>
        <dbReference type="Pfam" id="PF01676"/>
    </source>
</evidence>
<keyword evidence="7 8" id="KW-0413">Isomerase</keyword>
<comment type="pathway">
    <text evidence="2 8">Carbohydrate degradation; glycolysis; pyruvate from D-glyceraldehyde 3-phosphate: step 3/5.</text>
</comment>
<dbReference type="Proteomes" id="UP000269410">
    <property type="component" value="Unassembled WGS sequence"/>
</dbReference>
<name>A0A3M0YYN7_9BACT</name>
<evidence type="ECO:0000256" key="9">
    <source>
        <dbReference type="NCBIfam" id="TIGR01307"/>
    </source>
</evidence>
<evidence type="ECO:0000256" key="3">
    <source>
        <dbReference type="ARBA" id="ARBA00008819"/>
    </source>
</evidence>
<dbReference type="GO" id="GO:0005829">
    <property type="term" value="C:cytosol"/>
    <property type="evidence" value="ECO:0007669"/>
    <property type="project" value="TreeGrafter"/>
</dbReference>
<evidence type="ECO:0000313" key="15">
    <source>
        <dbReference type="EMBL" id="RMD77182.1"/>
    </source>
</evidence>
<comment type="function">
    <text evidence="8">Catalyzes the interconversion of 2-phosphoglycerate and 3-phosphoglycerate.</text>
</comment>
<dbReference type="HAMAP" id="MF_01038">
    <property type="entry name" value="GpmI"/>
    <property type="match status" value="1"/>
</dbReference>
<dbReference type="GO" id="GO:0030145">
    <property type="term" value="F:manganese ion binding"/>
    <property type="evidence" value="ECO:0007669"/>
    <property type="project" value="UniProtKB-UniRule"/>
</dbReference>
<dbReference type="PANTHER" id="PTHR31637:SF0">
    <property type="entry name" value="2,3-BISPHOSPHOGLYCERATE-INDEPENDENT PHOSPHOGLYCERATE MUTASE"/>
    <property type="match status" value="1"/>
</dbReference>
<comment type="cofactor">
    <cofactor evidence="8">
        <name>Mn(2+)</name>
        <dbReference type="ChEBI" id="CHEBI:29035"/>
    </cofactor>
    <text evidence="8">Binds 2 manganese ions per subunit.</text>
</comment>
<dbReference type="EMBL" id="RFKV01000056">
    <property type="protein sequence ID" value="RMD77182.1"/>
    <property type="molecule type" value="Genomic_DNA"/>
</dbReference>
<evidence type="ECO:0000256" key="1">
    <source>
        <dbReference type="ARBA" id="ARBA00000370"/>
    </source>
</evidence>
<gene>
    <name evidence="8" type="primary">gpmI</name>
    <name evidence="15" type="ORF">D6810_01665</name>
</gene>
<feature type="binding site" evidence="8 11">
    <location>
        <position position="193"/>
    </location>
    <ligand>
        <name>substrate</name>
    </ligand>
</feature>
<dbReference type="GO" id="GO:0004619">
    <property type="term" value="F:phosphoglycerate mutase activity"/>
    <property type="evidence" value="ECO:0007669"/>
    <property type="project" value="UniProtKB-UniRule"/>
</dbReference>
<dbReference type="Gene3D" id="3.40.720.10">
    <property type="entry name" value="Alkaline Phosphatase, subunit A"/>
    <property type="match status" value="1"/>
</dbReference>
<feature type="binding site" evidence="8 12">
    <location>
        <position position="62"/>
    </location>
    <ligand>
        <name>Mn(2+)</name>
        <dbReference type="ChEBI" id="CHEBI:29035"/>
        <label>2</label>
    </ligand>
</feature>
<feature type="binding site" evidence="8 12">
    <location>
        <position position="399"/>
    </location>
    <ligand>
        <name>Mn(2+)</name>
        <dbReference type="ChEBI" id="CHEBI:29035"/>
        <label>1</label>
    </ligand>
</feature>
<feature type="binding site" evidence="8 11">
    <location>
        <position position="326"/>
    </location>
    <ligand>
        <name>substrate</name>
    </ligand>
</feature>
<dbReference type="InterPro" id="IPR017850">
    <property type="entry name" value="Alkaline_phosphatase_core_sf"/>
</dbReference>
<feature type="binding site" evidence="8 12">
    <location>
        <position position="395"/>
    </location>
    <ligand>
        <name>Mn(2+)</name>
        <dbReference type="ChEBI" id="CHEBI:29035"/>
        <label>1</label>
    </ligand>
</feature>
<dbReference type="AlphaFoldDB" id="A0A3M0YYN7"/>
<dbReference type="InterPro" id="IPR006124">
    <property type="entry name" value="Metalloenzyme"/>
</dbReference>
<feature type="domain" description="Metalloenzyme" evidence="13">
    <location>
        <begin position="4"/>
        <end position="495"/>
    </location>
</feature>
<evidence type="ECO:0000256" key="11">
    <source>
        <dbReference type="PIRSR" id="PIRSR001492-2"/>
    </source>
</evidence>
<dbReference type="PIRSF" id="PIRSF001492">
    <property type="entry name" value="IPGAM"/>
    <property type="match status" value="1"/>
</dbReference>
<feature type="binding site" evidence="8 12">
    <location>
        <position position="457"/>
    </location>
    <ligand>
        <name>Mn(2+)</name>
        <dbReference type="ChEBI" id="CHEBI:29035"/>
        <label>1</label>
    </ligand>
</feature>
<dbReference type="GO" id="GO:0006096">
    <property type="term" value="P:glycolytic process"/>
    <property type="evidence" value="ECO:0007669"/>
    <property type="project" value="UniProtKB-UniRule"/>
</dbReference>
<dbReference type="Pfam" id="PF01676">
    <property type="entry name" value="Metalloenzyme"/>
    <property type="match status" value="1"/>
</dbReference>
<dbReference type="Gene3D" id="3.40.1450.10">
    <property type="entry name" value="BPG-independent phosphoglycerate mutase, domain B"/>
    <property type="match status" value="1"/>
</dbReference>
<evidence type="ECO:0000256" key="8">
    <source>
        <dbReference type="HAMAP-Rule" id="MF_01038"/>
    </source>
</evidence>
<organism evidence="15 16">
    <name type="scientific">Candidatus Dojkabacteria bacterium</name>
    <dbReference type="NCBI Taxonomy" id="2099670"/>
    <lineage>
        <taxon>Bacteria</taxon>
        <taxon>Candidatus Dojkabacteria</taxon>
    </lineage>
</organism>
<feature type="binding site" evidence="8 12">
    <location>
        <position position="438"/>
    </location>
    <ligand>
        <name>Mn(2+)</name>
        <dbReference type="ChEBI" id="CHEBI:29035"/>
        <label>2</label>
    </ligand>
</feature>
<evidence type="ECO:0000256" key="10">
    <source>
        <dbReference type="PIRSR" id="PIRSR001492-1"/>
    </source>
</evidence>
<evidence type="ECO:0000256" key="12">
    <source>
        <dbReference type="PIRSR" id="PIRSR001492-3"/>
    </source>
</evidence>
<comment type="catalytic activity">
    <reaction evidence="1 8">
        <text>(2R)-2-phosphoglycerate = (2R)-3-phosphoglycerate</text>
        <dbReference type="Rhea" id="RHEA:15901"/>
        <dbReference type="ChEBI" id="CHEBI:58272"/>
        <dbReference type="ChEBI" id="CHEBI:58289"/>
        <dbReference type="EC" id="5.4.2.12"/>
    </reaction>
</comment>
<feature type="binding site" evidence="8 12">
    <location>
        <position position="12"/>
    </location>
    <ligand>
        <name>Mn(2+)</name>
        <dbReference type="ChEBI" id="CHEBI:29035"/>
        <label>2</label>
    </ligand>
</feature>
<dbReference type="InterPro" id="IPR036646">
    <property type="entry name" value="PGAM_B_sf"/>
</dbReference>
<dbReference type="InterPro" id="IPR005995">
    <property type="entry name" value="Pgm_bpd_ind"/>
</dbReference>
<dbReference type="EC" id="5.4.2.12" evidence="8 9"/>
<evidence type="ECO:0000313" key="16">
    <source>
        <dbReference type="Proteomes" id="UP000269410"/>
    </source>
</evidence>
<comment type="similarity">
    <text evidence="3 8">Belongs to the BPG-independent phosphoglycerate mutase family.</text>
</comment>
<dbReference type="PANTHER" id="PTHR31637">
    <property type="entry name" value="2,3-BISPHOSPHOGLYCERATE-INDEPENDENT PHOSPHOGLYCERATE MUTASE"/>
    <property type="match status" value="1"/>
</dbReference>
<dbReference type="UniPathway" id="UPA00109">
    <property type="reaction ID" value="UER00186"/>
</dbReference>
<feature type="domain" description="BPG-independent PGAM N-terminal" evidence="14">
    <location>
        <begin position="82"/>
        <end position="279"/>
    </location>
</feature>
<feature type="binding site" evidence="8 12">
    <location>
        <position position="439"/>
    </location>
    <ligand>
        <name>Mn(2+)</name>
        <dbReference type="ChEBI" id="CHEBI:29035"/>
        <label>2</label>
    </ligand>
</feature>
<feature type="active site" description="Phosphoserine intermediate" evidence="8 10">
    <location>
        <position position="62"/>
    </location>
</feature>
<dbReference type="NCBIfam" id="TIGR01307">
    <property type="entry name" value="pgm_bpd_ind"/>
    <property type="match status" value="1"/>
</dbReference>
<accession>A0A3M0YYN7</accession>
<feature type="binding site" evidence="8 11">
    <location>
        <position position="188"/>
    </location>
    <ligand>
        <name>substrate</name>
    </ligand>
</feature>
<keyword evidence="4 8" id="KW-0479">Metal-binding</keyword>
<proteinExistence type="inferred from homology"/>
<dbReference type="Pfam" id="PF06415">
    <property type="entry name" value="iPGM_N"/>
    <property type="match status" value="1"/>
</dbReference>
<dbReference type="GO" id="GO:0006007">
    <property type="term" value="P:glucose catabolic process"/>
    <property type="evidence" value="ECO:0007669"/>
    <property type="project" value="InterPro"/>
</dbReference>
<sequence length="509" mass="57664">MKPKKVVLIIMDGWGIAPHSEYNAITNARTPNFDRLVREYPNVKLKSDGSSVGLPDGQFGTSEVNHLIIGAGRVILQDLPKINNSILDGTLQTNEALNKSIAHAIKNQSRLHLVGILSDGGVHSHISHMFEIIRLAKSKDSNLKIFLHLFTDGRDVAPFSAEKYFKQLDSFLVQENFKSVEISTIQGRVFLDRDRDWAKTEQAFRLLYDGDMMQVNNWKSALNLAYNLGVSSDEKIGQYIVKKEGQIKKNDAIIFTHFRTDRIYQLLKRILNENIPNLQITTLTKASEEFESHVDVAFPRNKVKNTLAEVVSKAGKTQLHITETEKYPHLTFFLNGEREEPFPLEEWKLIESNRFVKPNYDLEPSMQNFNITKEVLSSISKCSHDLVIVNLCSPDMVGHTGNFHAAVVSAESVDFCVGRIYEEIKKNFEEYALIVTADHGNSDIMWDTENNQPHTQHTNSPVPFILVSNLPGIKLKQRESLQDVAPTILELMKIPKPEEMEGESLISVK</sequence>
<evidence type="ECO:0000256" key="6">
    <source>
        <dbReference type="ARBA" id="ARBA00023211"/>
    </source>
</evidence>
<protein>
    <recommendedName>
        <fullName evidence="8 9">2,3-bisphosphoglycerate-independent phosphoglycerate mutase</fullName>
        <shortName evidence="8">BPG-independent PGAM</shortName>
        <shortName evidence="8">Phosphoglyceromutase</shortName>
        <shortName evidence="8">iPGM</shortName>
        <ecNumber evidence="8 9">5.4.2.12</ecNumber>
    </recommendedName>
</protein>
<keyword evidence="6 8" id="KW-0464">Manganese</keyword>
<feature type="binding site" evidence="8 11">
    <location>
        <position position="123"/>
    </location>
    <ligand>
        <name>substrate</name>
    </ligand>
</feature>
<evidence type="ECO:0000256" key="5">
    <source>
        <dbReference type="ARBA" id="ARBA00023152"/>
    </source>
</evidence>
<evidence type="ECO:0000259" key="14">
    <source>
        <dbReference type="Pfam" id="PF06415"/>
    </source>
</evidence>
<dbReference type="SUPFAM" id="SSF64158">
    <property type="entry name" value="2,3-Bisphosphoglycerate-independent phosphoglycerate mutase, substrate-binding domain"/>
    <property type="match status" value="1"/>
</dbReference>